<dbReference type="Pfam" id="PF13676">
    <property type="entry name" value="TIR_2"/>
    <property type="match status" value="1"/>
</dbReference>
<sequence length="260" mass="29835">MIFISYNHKDQQLVDMVARQLEITFGKNNIFYDRWSMQPGDSIIGKMNEGLEKYTTFFYFLSTNSLESNMVTREWQSALMSSVNGGLKFVPIRLDDCNPPAIMKDLLYIDLYGIGIDEAILQMKAVINKENNYKPLEDKNNLICYLHVKSEYEIEFEIMATMFTVHDVNFGFIHKNGIENVDIISSTDSVLYFSTGEFLGTLASGEVKKYNITCRRLNRSLSPKSPFKGTIKTQVQTLELVNIVQILSNKEFNSIPVKVR</sequence>
<evidence type="ECO:0000313" key="2">
    <source>
        <dbReference type="EMBL" id="MDB8605788.1"/>
    </source>
</evidence>
<dbReference type="InterPro" id="IPR000157">
    <property type="entry name" value="TIR_dom"/>
</dbReference>
<dbReference type="EMBL" id="JAQMJO010000003">
    <property type="protein sequence ID" value="MDB8605788.1"/>
    <property type="molecule type" value="Genomic_DNA"/>
</dbReference>
<protein>
    <submittedName>
        <fullName evidence="2">TIR domain-containing protein</fullName>
    </submittedName>
</protein>
<name>A0A1R3T920_STRSL</name>
<dbReference type="InterPro" id="IPR035897">
    <property type="entry name" value="Toll_tir_struct_dom_sf"/>
</dbReference>
<evidence type="ECO:0000313" key="3">
    <source>
        <dbReference type="EMBL" id="SCW20833.1"/>
    </source>
</evidence>
<dbReference type="Proteomes" id="UP001212483">
    <property type="component" value="Unassembled WGS sequence"/>
</dbReference>
<reference evidence="3" key="1">
    <citation type="submission" date="2016-08" db="EMBL/GenBank/DDBJ databases">
        <authorList>
            <person name="Seilhamer J.J."/>
        </authorList>
    </citation>
    <scope>NUCLEOTIDE SEQUENCE</scope>
    <source>
        <strain evidence="3">L50</strain>
    </source>
</reference>
<dbReference type="SUPFAM" id="SSF52200">
    <property type="entry name" value="Toll/Interleukin receptor TIR domain"/>
    <property type="match status" value="1"/>
</dbReference>
<dbReference type="EMBL" id="LT622832">
    <property type="protein sequence ID" value="SCW20833.1"/>
    <property type="molecule type" value="Genomic_DNA"/>
</dbReference>
<reference evidence="2" key="3">
    <citation type="submission" date="2023-01" db="EMBL/GenBank/DDBJ databases">
        <title>Human gut microbiome strain richness.</title>
        <authorList>
            <person name="Chen-Liaw A."/>
        </authorList>
    </citation>
    <scope>NUCLEOTIDE SEQUENCE</scope>
    <source>
        <strain evidence="2">1001283st1_B9_1001283B150217_161031</strain>
    </source>
</reference>
<dbReference type="AlphaFoldDB" id="A0A1R3T920"/>
<reference evidence="3" key="2">
    <citation type="submission" date="2017-02" db="EMBL/GenBank/DDBJ databases">
        <title>Diversity of integrative and conjugative elements of Streptococcus salivarius and their intra- and interspecies transfer.</title>
        <authorList>
            <person name="Dahmane N."/>
            <person name="Libante V."/>
            <person name="Charron-Bourgoin F."/>
            <person name="Guedon E."/>
            <person name="Guedon G."/>
            <person name="Leblond-Bourget N."/>
            <person name="Payot S."/>
        </authorList>
    </citation>
    <scope>NUCLEOTIDE SEQUENCE</scope>
    <source>
        <strain evidence="3">L50</strain>
    </source>
</reference>
<evidence type="ECO:0000259" key="1">
    <source>
        <dbReference type="Pfam" id="PF13676"/>
    </source>
</evidence>
<gene>
    <name evidence="2" type="ORF">PNU22_04735</name>
</gene>
<accession>A0A1R3T920</accession>
<dbReference type="GO" id="GO:0007165">
    <property type="term" value="P:signal transduction"/>
    <property type="evidence" value="ECO:0007669"/>
    <property type="project" value="InterPro"/>
</dbReference>
<feature type="domain" description="TIR" evidence="1">
    <location>
        <begin position="2"/>
        <end position="112"/>
    </location>
</feature>
<dbReference type="RefSeq" id="WP_183138080.1">
    <property type="nucleotide sequence ID" value="NZ_JADMUM010000214.1"/>
</dbReference>
<dbReference type="Gene3D" id="3.40.50.10140">
    <property type="entry name" value="Toll/interleukin-1 receptor homology (TIR) domain"/>
    <property type="match status" value="1"/>
</dbReference>
<organism evidence="3">
    <name type="scientific">Streptococcus salivarius</name>
    <dbReference type="NCBI Taxonomy" id="1304"/>
    <lineage>
        <taxon>Bacteria</taxon>
        <taxon>Bacillati</taxon>
        <taxon>Bacillota</taxon>
        <taxon>Bacilli</taxon>
        <taxon>Lactobacillales</taxon>
        <taxon>Streptococcaceae</taxon>
        <taxon>Streptococcus</taxon>
    </lineage>
</organism>
<proteinExistence type="predicted"/>